<organism evidence="1 2">
    <name type="scientific">Candidatus Komeilibacteria bacterium CG11_big_fil_rev_8_21_14_0_20_36_20</name>
    <dbReference type="NCBI Taxonomy" id="1974477"/>
    <lineage>
        <taxon>Bacteria</taxon>
        <taxon>Candidatus Komeiliibacteriota</taxon>
    </lineage>
</organism>
<sequence>MKLDNFSGGLATRKDETLVMPNEALLYKNIDNAKGNLTSIKDYTLSGTAIDRWFYKFSDTWYSSTNDREYIEYNNKLYWSEKENYAQKVVSGTVKPLGITAPTVKLTTVDGGTGSISTSSETLQYMYTFYDSSEGIESAPSPVSDELSLSANKEVDISDFQTSSNVFVDKIRIYRIGADATDFTLIVEIDNGDTTYTDNIQTINAIGTILSTYDYTPPPVGLRYFTEAYGIIFAAKNNYLYFSEIGLPDAWPAANTILISGIITGIAAIPDGLAIYINSKAYLLLGTSSANFRLVLLSAEHGCINHNTIKVVKNTLIWVSSDGICSLSGGIQVVTKEKLGRISLNTISATVYSEQYMLTLTDGSLFIFDLRFNPFIFKTIEFNTVEVYNLGVFDNVLYGVINEQIATLFTGRQIDFYYESPVLADGEPSNIKLYNNIYVSAEGEFLFDIYIDGVKVLNKKLNGDRIFELKVPQEYQRGSDIQFKIQGTGVIKEIEYKIAGRENGR</sequence>
<evidence type="ECO:0000313" key="1">
    <source>
        <dbReference type="EMBL" id="PIR06686.1"/>
    </source>
</evidence>
<accession>A0A2H0NF27</accession>
<evidence type="ECO:0000313" key="2">
    <source>
        <dbReference type="Proteomes" id="UP000230564"/>
    </source>
</evidence>
<comment type="caution">
    <text evidence="1">The sequence shown here is derived from an EMBL/GenBank/DDBJ whole genome shotgun (WGS) entry which is preliminary data.</text>
</comment>
<gene>
    <name evidence="1" type="ORF">COV55_02935</name>
</gene>
<protein>
    <submittedName>
        <fullName evidence="1">Uncharacterized protein</fullName>
    </submittedName>
</protein>
<dbReference type="Proteomes" id="UP000230564">
    <property type="component" value="Unassembled WGS sequence"/>
</dbReference>
<dbReference type="EMBL" id="PCWQ01000011">
    <property type="protein sequence ID" value="PIR06686.1"/>
    <property type="molecule type" value="Genomic_DNA"/>
</dbReference>
<dbReference type="AlphaFoldDB" id="A0A2H0NF27"/>
<name>A0A2H0NF27_9BACT</name>
<proteinExistence type="predicted"/>
<reference evidence="1 2" key="1">
    <citation type="submission" date="2017-09" db="EMBL/GenBank/DDBJ databases">
        <title>Depth-based differentiation of microbial function through sediment-hosted aquifers and enrichment of novel symbionts in the deep terrestrial subsurface.</title>
        <authorList>
            <person name="Probst A.J."/>
            <person name="Ladd B."/>
            <person name="Jarett J.K."/>
            <person name="Geller-Mcgrath D.E."/>
            <person name="Sieber C.M."/>
            <person name="Emerson J.B."/>
            <person name="Anantharaman K."/>
            <person name="Thomas B.C."/>
            <person name="Malmstrom R."/>
            <person name="Stieglmeier M."/>
            <person name="Klingl A."/>
            <person name="Woyke T."/>
            <person name="Ryan C.M."/>
            <person name="Banfield J.F."/>
        </authorList>
    </citation>
    <scope>NUCLEOTIDE SEQUENCE [LARGE SCALE GENOMIC DNA]</scope>
    <source>
        <strain evidence="1">CG11_big_fil_rev_8_21_14_0_20_36_20</strain>
    </source>
</reference>